<dbReference type="OrthoDB" id="3350591at2759"/>
<evidence type="ECO:0000313" key="1">
    <source>
        <dbReference type="EMBL" id="EMR83540.1"/>
    </source>
</evidence>
<dbReference type="InterPro" id="IPR053204">
    <property type="entry name" value="Oxopyrrolidines_Biosynth-assoc"/>
</dbReference>
<dbReference type="EMBL" id="KB707998">
    <property type="protein sequence ID" value="EMR83540.1"/>
    <property type="molecule type" value="Genomic_DNA"/>
</dbReference>
<accession>M7TQ55</accession>
<proteinExistence type="predicted"/>
<evidence type="ECO:0000313" key="2">
    <source>
        <dbReference type="Proteomes" id="UP000012045"/>
    </source>
</evidence>
<protein>
    <submittedName>
        <fullName evidence="1">Uncharacterized protein</fullName>
    </submittedName>
</protein>
<dbReference type="PANTHER" id="PTHR38797:SF4">
    <property type="entry name" value="NUCLEAR PORE COMPLEX PROTEIN NUP85"/>
    <property type="match status" value="1"/>
</dbReference>
<dbReference type="Proteomes" id="UP000012045">
    <property type="component" value="Unassembled WGS sequence"/>
</dbReference>
<organism evidence="1 2">
    <name type="scientific">Botryotinia fuckeliana (strain BcDW1)</name>
    <name type="common">Noble rot fungus</name>
    <name type="synonym">Botrytis cinerea</name>
    <dbReference type="NCBI Taxonomy" id="1290391"/>
    <lineage>
        <taxon>Eukaryota</taxon>
        <taxon>Fungi</taxon>
        <taxon>Dikarya</taxon>
        <taxon>Ascomycota</taxon>
        <taxon>Pezizomycotina</taxon>
        <taxon>Leotiomycetes</taxon>
        <taxon>Helotiales</taxon>
        <taxon>Sclerotiniaceae</taxon>
        <taxon>Botrytis</taxon>
    </lineage>
</organism>
<dbReference type="InterPro" id="IPR022085">
    <property type="entry name" value="OpdG"/>
</dbReference>
<dbReference type="STRING" id="1290391.M7TQ55"/>
<name>M7TQ55_BOTF1</name>
<gene>
    <name evidence="1" type="ORF">BcDW1_7806</name>
</gene>
<reference evidence="2" key="1">
    <citation type="journal article" date="2013" name="Genome Announc.">
        <title>Draft genome sequence of Botrytis cinerea BcDW1, inoculum for noble rot of grape berries.</title>
        <authorList>
            <person name="Blanco-Ulate B."/>
            <person name="Allen G."/>
            <person name="Powell A.L."/>
            <person name="Cantu D."/>
        </authorList>
    </citation>
    <scope>NUCLEOTIDE SEQUENCE [LARGE SCALE GENOMIC DNA]</scope>
    <source>
        <strain evidence="2">BcDW1</strain>
    </source>
</reference>
<dbReference type="AlphaFoldDB" id="M7TQ55"/>
<dbReference type="Pfam" id="PF12311">
    <property type="entry name" value="DUF3632"/>
    <property type="match status" value="1"/>
</dbReference>
<sequence length="304" mass="34781">MASGTEIQPSWLTFLTKQASTPSGQEFVSKISKIFIDFLLSENDDAAAKFAKEIDESTRDSLIFVFQTIYDLAALISYEDPKQHMLLQFIVELLKLPRKTFKSANGEIVEESPTYHDINIEVKHDMWNARKVDEVDLDVQTQDQYTQSCIEWINLSAFYARCIAADIDDHDKNSLKFPDVEICEALEPDYDPTPGIDTDFRVLIAARYIIVAGEKIRDDNVKWWDEHVSIWEKKLQELEDWYENGFPEVIPRYEIPPGEKELIGTGDLGMDVLSSVKAASKKLKEMQGVLKQESNEDLAEGEDE</sequence>
<dbReference type="PANTHER" id="PTHR38797">
    <property type="entry name" value="NUCLEAR PORE COMPLEX PROTEIN NUP85-RELATED"/>
    <property type="match status" value="1"/>
</dbReference>
<dbReference type="HOGENOM" id="CLU_054091_0_0_1"/>